<dbReference type="STRING" id="1173111.SAMN05444955_101112"/>
<dbReference type="OrthoDB" id="34339at2"/>
<dbReference type="PANTHER" id="PTHR35336">
    <property type="entry name" value="ADENOSYLCOBINAMIDE AMIDOHYDROLASE"/>
    <property type="match status" value="1"/>
</dbReference>
<dbReference type="InterPro" id="IPR002808">
    <property type="entry name" value="AdoCbi_amidolase"/>
</dbReference>
<dbReference type="RefSeq" id="WP_089964426.1">
    <property type="nucleotide sequence ID" value="NZ_FOCQ01000001.1"/>
</dbReference>
<dbReference type="GO" id="GO:0005524">
    <property type="term" value="F:ATP binding"/>
    <property type="evidence" value="ECO:0007669"/>
    <property type="project" value="UniProtKB-KW"/>
</dbReference>
<gene>
    <name evidence="1" type="ORF">SAMN05444955_101112</name>
</gene>
<reference evidence="1 2" key="1">
    <citation type="submission" date="2016-10" db="EMBL/GenBank/DDBJ databases">
        <authorList>
            <person name="de Groot N.N."/>
        </authorList>
    </citation>
    <scope>NUCLEOTIDE SEQUENCE [LARGE SCALE GENOMIC DNA]</scope>
    <source>
        <strain evidence="1 2">DSM 46701</strain>
    </source>
</reference>
<sequence length="233" mass="24934">MQPVFGRSAWPIHSRVTAEMIQIQSEQPLTVLTSAVVGGGLATATMILNRHVESSYCPPDPEAEIQDWLQAKGLSRCQTVVLLTAAHVDEGGYRRVESEYFRLAVWATAGVGNAARAGLDGPVYLQEMPGTINLILLIDGRMTIPAMVNSIITATEAKAAALQDLCVTDPQGNIATGTSTDAIVVASTQEWVGSYLHSYAGVASPLGRSIGQAVYQAVREAVENERRRRQGGE</sequence>
<dbReference type="Pfam" id="PF01955">
    <property type="entry name" value="CbiZ"/>
    <property type="match status" value="1"/>
</dbReference>
<name>A0A1H8AEV1_9BACL</name>
<accession>A0A1H8AEV1</accession>
<protein>
    <submittedName>
        <fullName evidence="1">Iron complex transport system ATP-binding protein</fullName>
    </submittedName>
</protein>
<keyword evidence="2" id="KW-1185">Reference proteome</keyword>
<proteinExistence type="predicted"/>
<dbReference type="Proteomes" id="UP000199695">
    <property type="component" value="Unassembled WGS sequence"/>
</dbReference>
<dbReference type="AlphaFoldDB" id="A0A1H8AEV1"/>
<evidence type="ECO:0000313" key="2">
    <source>
        <dbReference type="Proteomes" id="UP000199695"/>
    </source>
</evidence>
<organism evidence="1 2">
    <name type="scientific">Lihuaxuella thermophila</name>
    <dbReference type="NCBI Taxonomy" id="1173111"/>
    <lineage>
        <taxon>Bacteria</taxon>
        <taxon>Bacillati</taxon>
        <taxon>Bacillota</taxon>
        <taxon>Bacilli</taxon>
        <taxon>Bacillales</taxon>
        <taxon>Thermoactinomycetaceae</taxon>
        <taxon>Lihuaxuella</taxon>
    </lineage>
</organism>
<dbReference type="InterPro" id="IPR052209">
    <property type="entry name" value="CbiZ"/>
</dbReference>
<dbReference type="PANTHER" id="PTHR35336:SF5">
    <property type="entry name" value="ADENOSYLCOBINAMIDE AMIDOHYDROLASE"/>
    <property type="match status" value="1"/>
</dbReference>
<dbReference type="EMBL" id="FOCQ01000001">
    <property type="protein sequence ID" value="SEM69260.1"/>
    <property type="molecule type" value="Genomic_DNA"/>
</dbReference>
<keyword evidence="1" id="KW-0067">ATP-binding</keyword>
<evidence type="ECO:0000313" key="1">
    <source>
        <dbReference type="EMBL" id="SEM69260.1"/>
    </source>
</evidence>
<keyword evidence="1" id="KW-0547">Nucleotide-binding</keyword>